<organism evidence="1 2">
    <name type="scientific">Eumeta variegata</name>
    <name type="common">Bagworm moth</name>
    <name type="synonym">Eumeta japonica</name>
    <dbReference type="NCBI Taxonomy" id="151549"/>
    <lineage>
        <taxon>Eukaryota</taxon>
        <taxon>Metazoa</taxon>
        <taxon>Ecdysozoa</taxon>
        <taxon>Arthropoda</taxon>
        <taxon>Hexapoda</taxon>
        <taxon>Insecta</taxon>
        <taxon>Pterygota</taxon>
        <taxon>Neoptera</taxon>
        <taxon>Endopterygota</taxon>
        <taxon>Lepidoptera</taxon>
        <taxon>Glossata</taxon>
        <taxon>Ditrysia</taxon>
        <taxon>Tineoidea</taxon>
        <taxon>Psychidae</taxon>
        <taxon>Oiketicinae</taxon>
        <taxon>Eumeta</taxon>
    </lineage>
</organism>
<evidence type="ECO:0000313" key="1">
    <source>
        <dbReference type="EMBL" id="GBP54010.1"/>
    </source>
</evidence>
<reference evidence="1 2" key="1">
    <citation type="journal article" date="2019" name="Commun. Biol.">
        <title>The bagworm genome reveals a unique fibroin gene that provides high tensile strength.</title>
        <authorList>
            <person name="Kono N."/>
            <person name="Nakamura H."/>
            <person name="Ohtoshi R."/>
            <person name="Tomita M."/>
            <person name="Numata K."/>
            <person name="Arakawa K."/>
        </authorList>
    </citation>
    <scope>NUCLEOTIDE SEQUENCE [LARGE SCALE GENOMIC DNA]</scope>
</reference>
<dbReference type="AlphaFoldDB" id="A0A4C1WT35"/>
<name>A0A4C1WT35_EUMVA</name>
<sequence length="164" mass="18119">MTDSGIEIDGVDDDEIGEVTAAVYRHASSSYCLVKLSFGLASRQPCSRDRNVYNYTFLSLFLNRELIQSERVGYTSGRLLTCYLARAAAGGSRGRRRTKGAGHVLARARSFCGTRSAIISHMALFSSVRGKNYVNEAVTKAERRYLVRLHFPLGPHSALPRGRS</sequence>
<protein>
    <submittedName>
        <fullName evidence="1">Uncharacterized protein</fullName>
    </submittedName>
</protein>
<dbReference type="Proteomes" id="UP000299102">
    <property type="component" value="Unassembled WGS sequence"/>
</dbReference>
<keyword evidence="2" id="KW-1185">Reference proteome</keyword>
<dbReference type="EMBL" id="BGZK01000637">
    <property type="protein sequence ID" value="GBP54010.1"/>
    <property type="molecule type" value="Genomic_DNA"/>
</dbReference>
<evidence type="ECO:0000313" key="2">
    <source>
        <dbReference type="Proteomes" id="UP000299102"/>
    </source>
</evidence>
<proteinExistence type="predicted"/>
<gene>
    <name evidence="1" type="ORF">EVAR_36893_1</name>
</gene>
<comment type="caution">
    <text evidence="1">The sequence shown here is derived from an EMBL/GenBank/DDBJ whole genome shotgun (WGS) entry which is preliminary data.</text>
</comment>
<accession>A0A4C1WT35</accession>